<keyword evidence="3" id="KW-0687">Ribonucleoprotein</keyword>
<gene>
    <name evidence="7" type="ORF">A3A70_00240</name>
</gene>
<proteinExistence type="inferred from homology"/>
<dbReference type="PANTHER" id="PTHR15893:SF0">
    <property type="entry name" value="LARGE RIBOSOMAL SUBUNIT PROTEIN BL27M"/>
    <property type="match status" value="1"/>
</dbReference>
<dbReference type="AlphaFoldDB" id="A0A1F4VLE2"/>
<evidence type="ECO:0000256" key="6">
    <source>
        <dbReference type="SAM" id="MobiDB-lite"/>
    </source>
</evidence>
<dbReference type="SUPFAM" id="SSF110324">
    <property type="entry name" value="Ribosomal L27 protein-like"/>
    <property type="match status" value="1"/>
</dbReference>
<dbReference type="STRING" id="1802627.A3A70_00240"/>
<organism evidence="7 8">
    <name type="scientific">candidate division WWE3 bacterium RIFCSPLOWO2_01_FULL_42_11</name>
    <dbReference type="NCBI Taxonomy" id="1802627"/>
    <lineage>
        <taxon>Bacteria</taxon>
        <taxon>Katanobacteria</taxon>
    </lineage>
</organism>
<dbReference type="GO" id="GO:0022625">
    <property type="term" value="C:cytosolic large ribosomal subunit"/>
    <property type="evidence" value="ECO:0007669"/>
    <property type="project" value="TreeGrafter"/>
</dbReference>
<evidence type="ECO:0000313" key="7">
    <source>
        <dbReference type="EMBL" id="OGC58097.1"/>
    </source>
</evidence>
<dbReference type="InterPro" id="IPR001684">
    <property type="entry name" value="Ribosomal_bL27"/>
</dbReference>
<dbReference type="PROSITE" id="PS00831">
    <property type="entry name" value="RIBOSOMAL_L27"/>
    <property type="match status" value="1"/>
</dbReference>
<feature type="compositionally biased region" description="Polar residues" evidence="6">
    <location>
        <begin position="7"/>
        <end position="16"/>
    </location>
</feature>
<dbReference type="InterPro" id="IPR018261">
    <property type="entry name" value="Ribosomal_bL27_CS"/>
</dbReference>
<name>A0A1F4VLE2_UNCKA</name>
<dbReference type="Pfam" id="PF01016">
    <property type="entry name" value="Ribosomal_L27"/>
    <property type="match status" value="1"/>
</dbReference>
<feature type="region of interest" description="Disordered" evidence="6">
    <location>
        <begin position="1"/>
        <end position="26"/>
    </location>
</feature>
<protein>
    <recommendedName>
        <fullName evidence="4">Large ribosomal subunit protein bL27</fullName>
    </recommendedName>
    <alternativeName>
        <fullName evidence="5">50S ribosomal protein L27</fullName>
    </alternativeName>
</protein>
<comment type="caution">
    <text evidence="7">The sequence shown here is derived from an EMBL/GenBank/DDBJ whole genome shotgun (WGS) entry which is preliminary data.</text>
</comment>
<evidence type="ECO:0000256" key="4">
    <source>
        <dbReference type="ARBA" id="ARBA00035175"/>
    </source>
</evidence>
<dbReference type="GO" id="GO:0003735">
    <property type="term" value="F:structural constituent of ribosome"/>
    <property type="evidence" value="ECO:0007669"/>
    <property type="project" value="InterPro"/>
</dbReference>
<sequence>MAHKKSGGSSANQGSNVVGKRLGLKKSGGSSVIAGNILIRQRGSKIHPGINVGMGKDFTLFALKDGILNFSLGRLGKKLANVKPK</sequence>
<dbReference type="NCBIfam" id="TIGR00062">
    <property type="entry name" value="L27"/>
    <property type="match status" value="1"/>
</dbReference>
<evidence type="ECO:0000256" key="5">
    <source>
        <dbReference type="ARBA" id="ARBA00035477"/>
    </source>
</evidence>
<keyword evidence="2 7" id="KW-0689">Ribosomal protein</keyword>
<evidence type="ECO:0000256" key="1">
    <source>
        <dbReference type="ARBA" id="ARBA00010797"/>
    </source>
</evidence>
<dbReference type="PANTHER" id="PTHR15893">
    <property type="entry name" value="RIBOSOMAL PROTEIN L27"/>
    <property type="match status" value="1"/>
</dbReference>
<dbReference type="Proteomes" id="UP000178964">
    <property type="component" value="Unassembled WGS sequence"/>
</dbReference>
<dbReference type="Gene3D" id="2.40.50.100">
    <property type="match status" value="1"/>
</dbReference>
<evidence type="ECO:0000256" key="2">
    <source>
        <dbReference type="ARBA" id="ARBA00022980"/>
    </source>
</evidence>
<reference evidence="7 8" key="1">
    <citation type="journal article" date="2016" name="Nat. Commun.">
        <title>Thousands of microbial genomes shed light on interconnected biogeochemical processes in an aquifer system.</title>
        <authorList>
            <person name="Anantharaman K."/>
            <person name="Brown C.T."/>
            <person name="Hug L.A."/>
            <person name="Sharon I."/>
            <person name="Castelle C.J."/>
            <person name="Probst A.J."/>
            <person name="Thomas B.C."/>
            <person name="Singh A."/>
            <person name="Wilkins M.J."/>
            <person name="Karaoz U."/>
            <person name="Brodie E.L."/>
            <person name="Williams K.H."/>
            <person name="Hubbard S.S."/>
            <person name="Banfield J.F."/>
        </authorList>
    </citation>
    <scope>NUCLEOTIDE SEQUENCE [LARGE SCALE GENOMIC DNA]</scope>
</reference>
<evidence type="ECO:0000256" key="3">
    <source>
        <dbReference type="ARBA" id="ARBA00023274"/>
    </source>
</evidence>
<evidence type="ECO:0000313" key="8">
    <source>
        <dbReference type="Proteomes" id="UP000178964"/>
    </source>
</evidence>
<dbReference type="GO" id="GO:0006412">
    <property type="term" value="P:translation"/>
    <property type="evidence" value="ECO:0007669"/>
    <property type="project" value="InterPro"/>
</dbReference>
<accession>A0A1F4VLE2</accession>
<dbReference type="PRINTS" id="PR00063">
    <property type="entry name" value="RIBOSOMALL27"/>
</dbReference>
<comment type="similarity">
    <text evidence="1">Belongs to the bacterial ribosomal protein bL27 family.</text>
</comment>
<feature type="compositionally biased region" description="Low complexity" evidence="6">
    <location>
        <begin position="17"/>
        <end position="26"/>
    </location>
</feature>
<dbReference type="EMBL" id="MEVK01000043">
    <property type="protein sequence ID" value="OGC58097.1"/>
    <property type="molecule type" value="Genomic_DNA"/>
</dbReference>